<evidence type="ECO:0000313" key="1">
    <source>
        <dbReference type="EMBL" id="MCM1984453.1"/>
    </source>
</evidence>
<dbReference type="EMBL" id="JTHE03000097">
    <property type="protein sequence ID" value="MCM1984453.1"/>
    <property type="molecule type" value="Genomic_DNA"/>
</dbReference>
<reference evidence="1 2" key="1">
    <citation type="journal article" date="2015" name="Genome Announc.">
        <title>Draft Genome Sequence of Filamentous Marine Cyanobacterium Lyngbya confervoides Strain BDU141951.</title>
        <authorList>
            <person name="Chandrababunaidu M.M."/>
            <person name="Sen D."/>
            <person name="Tripathy S."/>
        </authorList>
    </citation>
    <scope>NUCLEOTIDE SEQUENCE [LARGE SCALE GENOMIC DNA]</scope>
    <source>
        <strain evidence="1 2">BDU141951</strain>
    </source>
</reference>
<dbReference type="Pfam" id="PF13365">
    <property type="entry name" value="Trypsin_2"/>
    <property type="match status" value="1"/>
</dbReference>
<dbReference type="Gene3D" id="1.25.40.10">
    <property type="entry name" value="Tetratricopeptide repeat domain"/>
    <property type="match status" value="1"/>
</dbReference>
<dbReference type="RefSeq" id="WP_166283212.1">
    <property type="nucleotide sequence ID" value="NZ_JTHE03000097.1"/>
</dbReference>
<dbReference type="InterPro" id="IPR009003">
    <property type="entry name" value="Peptidase_S1_PA"/>
</dbReference>
<accession>A0ABD4T6V5</accession>
<sequence>MGDPLVDYLRSCCVHVLGQRPGCGFFIAPQLIVTCSHVIGRDVLVGEPIALEQWDQGKTKSLEGATVLENFAQDDLALVQTVDANPYFAPISGEVRMNHELTALGFPDGGDRQLLDQFTAVYEGQTLFIDAQGRSGAESKFKAGQVQPGYSGGPLLNLKTSRVMGIVVATRDQWGDLGGWAIEISVLERRLRECQRELPRPDPGWIDAEAKQRERVSPSVIQLTPEQLRQLLQNPERDRVEELSRSLGKNQNAIRLALRTLGEKEHQISDEQLPLKLLESIQSFDNQLKSLATLRSTDSEVSRKLDQVRMALELDELEEADTSLEDVAELSLARARAAEELELRAREVREQGLRDAASAYAQRGQLALSRLFYLEAADHFSKAAETLPSYDSAQIFEYRLAQAGALYRHGDEQGENSKLVGAIRVYANLLSHYPRVENPGDWAATQNNLGTALSTLGERESGTNRLEEAVTAYREALKERTRERVPLSWAATQNNLGNALSTLGERESGTNRLEEAVTAYREALKEYTRERVPLDWAATQNNLGTALWTLGERYKVRKYIVLAKEAIRTSFNLYREAGYEQYDEYFEQRLRDLDELIDSIG</sequence>
<comment type="caution">
    <text evidence="1">The sequence shown here is derived from an EMBL/GenBank/DDBJ whole genome shotgun (WGS) entry which is preliminary data.</text>
</comment>
<keyword evidence="2" id="KW-1185">Reference proteome</keyword>
<dbReference type="Proteomes" id="UP000031561">
    <property type="component" value="Unassembled WGS sequence"/>
</dbReference>
<dbReference type="SUPFAM" id="SSF48452">
    <property type="entry name" value="TPR-like"/>
    <property type="match status" value="1"/>
</dbReference>
<dbReference type="AlphaFoldDB" id="A0ABD4T6V5"/>
<dbReference type="PANTHER" id="PTHR19959:SF119">
    <property type="entry name" value="FUNGAL LIPASE-LIKE DOMAIN-CONTAINING PROTEIN"/>
    <property type="match status" value="1"/>
</dbReference>
<dbReference type="Pfam" id="PF13374">
    <property type="entry name" value="TPR_10"/>
    <property type="match status" value="2"/>
</dbReference>
<evidence type="ECO:0000313" key="2">
    <source>
        <dbReference type="Proteomes" id="UP000031561"/>
    </source>
</evidence>
<protein>
    <submittedName>
        <fullName evidence="1">Tetratricopeptide repeat protein</fullName>
    </submittedName>
</protein>
<keyword evidence="1" id="KW-0614">Plasmid</keyword>
<dbReference type="InterPro" id="IPR011990">
    <property type="entry name" value="TPR-like_helical_dom_sf"/>
</dbReference>
<dbReference type="SUPFAM" id="SSF50494">
    <property type="entry name" value="Trypsin-like serine proteases"/>
    <property type="match status" value="1"/>
</dbReference>
<dbReference type="PANTHER" id="PTHR19959">
    <property type="entry name" value="KINESIN LIGHT CHAIN"/>
    <property type="match status" value="1"/>
</dbReference>
<dbReference type="Gene3D" id="2.40.10.120">
    <property type="match status" value="1"/>
</dbReference>
<name>A0ABD4T6V5_9CYAN</name>
<proteinExistence type="predicted"/>
<geneLocation type="plasmid" evidence="1">
    <name>unnamed21</name>
</geneLocation>
<gene>
    <name evidence="1" type="ORF">QQ91_0016645</name>
</gene>
<organism evidence="1 2">
    <name type="scientific">Lyngbya confervoides BDU141951</name>
    <dbReference type="NCBI Taxonomy" id="1574623"/>
    <lineage>
        <taxon>Bacteria</taxon>
        <taxon>Bacillati</taxon>
        <taxon>Cyanobacteriota</taxon>
        <taxon>Cyanophyceae</taxon>
        <taxon>Oscillatoriophycideae</taxon>
        <taxon>Oscillatoriales</taxon>
        <taxon>Microcoleaceae</taxon>
        <taxon>Lyngbya</taxon>
    </lineage>
</organism>